<dbReference type="PANTHER" id="PTHR12081">
    <property type="entry name" value="TRANSCRIPTION FACTOR E2F"/>
    <property type="match status" value="1"/>
</dbReference>
<evidence type="ECO:0000313" key="10">
    <source>
        <dbReference type="Proteomes" id="UP000785679"/>
    </source>
</evidence>
<name>A0A8J8NYQ9_HALGN</name>
<sequence length="756" mass="85301">MMKIHGHIEQILSYIYCKLIMSARKPRKAGKDSKEPTPTKTEQAQNQAESQTNSTKPQPLITTIKVEQEQPAQQTTTGRRSQRLAAEHHQFIPSSSGAALGQRQLLKNLNEAGMSAHARDNDQSETKRGGKRAKKGKFPDAVESTRSPLEQTVDQPPPQQLSSKKAGLAHQILKQPVVQSEVNFEVEELMIPEVEDPREEKKEQANYQEEQILQSATKSQRAKRKYTKKQTLIQQSSLIGESPLQDTPIADGSEDLDDPDNLASHLRGSASKSDRLGSQRDYGKGLGKRARQDNGLVELTKKFIQLIKEAPEQCVDLNDAVGKLAVQKRRIYDITNVLEGIGLIAKYRKNKIRWAGPENMRKSQSQYYQQSLQQKRKKVEQDNELAQQSLKLKQRLLELQAQGQELTNHLHRLETQRDQLKKDDFYSRFAYVTYDDLHVLNRRYPHQLGEQDSDMLDEVEEEEEAKSVCEEEEEDDDGRHPDEKNSVLLAIRAPPLTEIKAGGMPAENGLNQDEYQELMGYLDKKYSLYMNTEPQGNSNANHQNNNSQRNYFDNKIQIYQIKNINVNVNVNYVDQHKAADTNSSHNKSEAPVYTGSNQQGDGTQSPQFQPSEANNKRAQFQTPGASFIPPRSPINQMTMPSPLFPSTTGSAFQPPTHINSSVSPLNFGLKLAGSPQKGGRALSKHLNFQPERKQSLDQNPTILSYNPDMFLAGGSYQSNIESLHTMFADGTIKKEEVKQEGFSLKQSKDQDDKKSD</sequence>
<evidence type="ECO:0000256" key="6">
    <source>
        <dbReference type="SAM" id="Coils"/>
    </source>
</evidence>
<comment type="similarity">
    <text evidence="1 5">Belongs to the E2F/DP family.</text>
</comment>
<dbReference type="GO" id="GO:0000981">
    <property type="term" value="F:DNA-binding transcription factor activity, RNA polymerase II-specific"/>
    <property type="evidence" value="ECO:0007669"/>
    <property type="project" value="TreeGrafter"/>
</dbReference>
<keyword evidence="10" id="KW-1185">Reference proteome</keyword>
<keyword evidence="4 5" id="KW-0804">Transcription</keyword>
<feature type="compositionally biased region" description="Basic and acidic residues" evidence="7">
    <location>
        <begin position="117"/>
        <end position="128"/>
    </location>
</feature>
<feature type="compositionally biased region" description="Polar residues" evidence="7">
    <location>
        <begin position="205"/>
        <end position="219"/>
    </location>
</feature>
<feature type="region of interest" description="Disordered" evidence="7">
    <location>
        <begin position="27"/>
        <end position="99"/>
    </location>
</feature>
<dbReference type="GO" id="GO:0000978">
    <property type="term" value="F:RNA polymerase II cis-regulatory region sequence-specific DNA binding"/>
    <property type="evidence" value="ECO:0007669"/>
    <property type="project" value="InterPro"/>
</dbReference>
<evidence type="ECO:0000259" key="8">
    <source>
        <dbReference type="SMART" id="SM01372"/>
    </source>
</evidence>
<evidence type="ECO:0000256" key="5">
    <source>
        <dbReference type="RuleBase" id="RU003796"/>
    </source>
</evidence>
<evidence type="ECO:0000256" key="4">
    <source>
        <dbReference type="ARBA" id="ARBA00023163"/>
    </source>
</evidence>
<evidence type="ECO:0000256" key="7">
    <source>
        <dbReference type="SAM" id="MobiDB-lite"/>
    </source>
</evidence>
<feature type="compositionally biased region" description="Polar residues" evidence="7">
    <location>
        <begin position="38"/>
        <end position="61"/>
    </location>
</feature>
<dbReference type="FunFam" id="1.10.10.10:FF:000008">
    <property type="entry name" value="E2F transcription factor 1"/>
    <property type="match status" value="1"/>
</dbReference>
<gene>
    <name evidence="9" type="ORF">FGO68_gene13927</name>
</gene>
<feature type="compositionally biased region" description="Acidic residues" evidence="7">
    <location>
        <begin position="451"/>
        <end position="476"/>
    </location>
</feature>
<proteinExistence type="inferred from homology"/>
<dbReference type="SMART" id="SM01372">
    <property type="entry name" value="E2F_TDP"/>
    <property type="match status" value="1"/>
</dbReference>
<feature type="region of interest" description="Disordered" evidence="7">
    <location>
        <begin position="195"/>
        <end position="289"/>
    </location>
</feature>
<dbReference type="SUPFAM" id="SSF46785">
    <property type="entry name" value="Winged helix' DNA-binding domain"/>
    <property type="match status" value="1"/>
</dbReference>
<comment type="caution">
    <text evidence="9">The sequence shown here is derived from an EMBL/GenBank/DDBJ whole genome shotgun (WGS) entry which is preliminary data.</text>
</comment>
<keyword evidence="5" id="KW-0539">Nucleus</keyword>
<accession>A0A8J8NYQ9</accession>
<dbReference type="GO" id="GO:0090575">
    <property type="term" value="C:RNA polymerase II transcription regulator complex"/>
    <property type="evidence" value="ECO:0007669"/>
    <property type="project" value="TreeGrafter"/>
</dbReference>
<dbReference type="Proteomes" id="UP000785679">
    <property type="component" value="Unassembled WGS sequence"/>
</dbReference>
<feature type="compositionally biased region" description="Polar residues" evidence="7">
    <location>
        <begin position="594"/>
        <end position="624"/>
    </location>
</feature>
<dbReference type="InterPro" id="IPR015633">
    <property type="entry name" value="E2F"/>
</dbReference>
<reference evidence="9" key="1">
    <citation type="submission" date="2019-06" db="EMBL/GenBank/DDBJ databases">
        <authorList>
            <person name="Zheng W."/>
        </authorList>
    </citation>
    <scope>NUCLEOTIDE SEQUENCE</scope>
    <source>
        <strain evidence="9">QDHG01</strain>
    </source>
</reference>
<protein>
    <recommendedName>
        <fullName evidence="8">E2F/DP family winged-helix DNA-binding domain-containing protein</fullName>
    </recommendedName>
</protein>
<keyword evidence="2 5" id="KW-0805">Transcription regulation</keyword>
<evidence type="ECO:0000313" key="9">
    <source>
        <dbReference type="EMBL" id="TNV82659.1"/>
    </source>
</evidence>
<evidence type="ECO:0000256" key="1">
    <source>
        <dbReference type="ARBA" id="ARBA00010940"/>
    </source>
</evidence>
<feature type="region of interest" description="Disordered" evidence="7">
    <location>
        <begin position="448"/>
        <end position="487"/>
    </location>
</feature>
<organism evidence="9 10">
    <name type="scientific">Halteria grandinella</name>
    <dbReference type="NCBI Taxonomy" id="5974"/>
    <lineage>
        <taxon>Eukaryota</taxon>
        <taxon>Sar</taxon>
        <taxon>Alveolata</taxon>
        <taxon>Ciliophora</taxon>
        <taxon>Intramacronucleata</taxon>
        <taxon>Spirotrichea</taxon>
        <taxon>Stichotrichia</taxon>
        <taxon>Sporadotrichida</taxon>
        <taxon>Halteriidae</taxon>
        <taxon>Halteria</taxon>
    </lineage>
</organism>
<feature type="compositionally biased region" description="Polar residues" evidence="7">
    <location>
        <begin position="144"/>
        <end position="154"/>
    </location>
</feature>
<dbReference type="PANTHER" id="PTHR12081:SF18">
    <property type="entry name" value="TRANSCRIPTION FACTOR E2F2-RELATED"/>
    <property type="match status" value="1"/>
</dbReference>
<feature type="coiled-coil region" evidence="6">
    <location>
        <begin position="369"/>
        <end position="423"/>
    </location>
</feature>
<dbReference type="InterPro" id="IPR036388">
    <property type="entry name" value="WH-like_DNA-bd_sf"/>
</dbReference>
<feature type="compositionally biased region" description="Polar residues" evidence="7">
    <location>
        <begin position="633"/>
        <end position="651"/>
    </location>
</feature>
<feature type="compositionally biased region" description="Basic and acidic residues" evidence="7">
    <location>
        <begin position="272"/>
        <end position="283"/>
    </location>
</feature>
<dbReference type="Pfam" id="PF02319">
    <property type="entry name" value="WHD_E2F_TDP"/>
    <property type="match status" value="1"/>
</dbReference>
<keyword evidence="3 5" id="KW-0238">DNA-binding</keyword>
<comment type="subcellular location">
    <subcellularLocation>
        <location evidence="5">Nucleus</location>
    </subcellularLocation>
</comment>
<feature type="region of interest" description="Disordered" evidence="7">
    <location>
        <begin position="114"/>
        <end position="167"/>
    </location>
</feature>
<feature type="compositionally biased region" description="Polar residues" evidence="7">
    <location>
        <begin position="70"/>
        <end position="79"/>
    </location>
</feature>
<feature type="compositionally biased region" description="Polar residues" evidence="7">
    <location>
        <begin position="229"/>
        <end position="239"/>
    </location>
</feature>
<feature type="region of interest" description="Disordered" evidence="7">
    <location>
        <begin position="579"/>
        <end position="651"/>
    </location>
</feature>
<dbReference type="EMBL" id="RRYP01004701">
    <property type="protein sequence ID" value="TNV82659.1"/>
    <property type="molecule type" value="Genomic_DNA"/>
</dbReference>
<dbReference type="OrthoDB" id="340676at2759"/>
<feature type="domain" description="E2F/DP family winged-helix DNA-binding" evidence="8">
    <location>
        <begin position="291"/>
        <end position="356"/>
    </location>
</feature>
<dbReference type="Gene3D" id="1.10.10.10">
    <property type="entry name" value="Winged helix-like DNA-binding domain superfamily/Winged helix DNA-binding domain"/>
    <property type="match status" value="1"/>
</dbReference>
<evidence type="ECO:0000256" key="2">
    <source>
        <dbReference type="ARBA" id="ARBA00023015"/>
    </source>
</evidence>
<keyword evidence="6" id="KW-0175">Coiled coil</keyword>
<dbReference type="InterPro" id="IPR036390">
    <property type="entry name" value="WH_DNA-bd_sf"/>
</dbReference>
<evidence type="ECO:0000256" key="3">
    <source>
        <dbReference type="ARBA" id="ARBA00023125"/>
    </source>
</evidence>
<dbReference type="InterPro" id="IPR003316">
    <property type="entry name" value="E2F_WHTH_DNA-bd_dom"/>
</dbReference>
<dbReference type="AlphaFoldDB" id="A0A8J8NYQ9"/>